<evidence type="ECO:0000313" key="2">
    <source>
        <dbReference type="EMBL" id="MFD1162257.1"/>
    </source>
</evidence>
<accession>A0ABW3RB89</accession>
<keyword evidence="1" id="KW-1133">Transmembrane helix</keyword>
<feature type="transmembrane region" description="Helical" evidence="1">
    <location>
        <begin position="12"/>
        <end position="31"/>
    </location>
</feature>
<name>A0ABW3RB89_9FLAO</name>
<protein>
    <submittedName>
        <fullName evidence="2">Uncharacterized protein</fullName>
    </submittedName>
</protein>
<dbReference type="RefSeq" id="WP_311938436.1">
    <property type="nucleotide sequence ID" value="NZ_JAVSCK010000002.1"/>
</dbReference>
<organism evidence="2 3">
    <name type="scientific">Hwangdonia seohaensis</name>
    <dbReference type="NCBI Taxonomy" id="1240727"/>
    <lineage>
        <taxon>Bacteria</taxon>
        <taxon>Pseudomonadati</taxon>
        <taxon>Bacteroidota</taxon>
        <taxon>Flavobacteriia</taxon>
        <taxon>Flavobacteriales</taxon>
        <taxon>Flavobacteriaceae</taxon>
        <taxon>Hwangdonia</taxon>
    </lineage>
</organism>
<sequence length="172" mass="20265">MRNKLFEKKAYFKIVTALILVPNIFVAILGIESFPYTCAPMFGHYIDDNTDLYLFKFEGVTDSTQVDLTRYYGKSEDLFIRHFFSKVYGSTHAISPFDSKLTESKSDFQDRMDAFFNYYSGFILSEYNLSFNQISLSVKSVDQNRNIIKYFKPIGYFDYSDKKYHALYENRN</sequence>
<comment type="caution">
    <text evidence="2">The sequence shown here is derived from an EMBL/GenBank/DDBJ whole genome shotgun (WGS) entry which is preliminary data.</text>
</comment>
<proteinExistence type="predicted"/>
<reference evidence="3" key="1">
    <citation type="journal article" date="2019" name="Int. J. Syst. Evol. Microbiol.">
        <title>The Global Catalogue of Microorganisms (GCM) 10K type strain sequencing project: providing services to taxonomists for standard genome sequencing and annotation.</title>
        <authorList>
            <consortium name="The Broad Institute Genomics Platform"/>
            <consortium name="The Broad Institute Genome Sequencing Center for Infectious Disease"/>
            <person name="Wu L."/>
            <person name="Ma J."/>
        </authorList>
    </citation>
    <scope>NUCLEOTIDE SEQUENCE [LARGE SCALE GENOMIC DNA]</scope>
    <source>
        <strain evidence="3">CCUG 63246</strain>
    </source>
</reference>
<keyword evidence="1" id="KW-0812">Transmembrane</keyword>
<dbReference type="Proteomes" id="UP001597163">
    <property type="component" value="Unassembled WGS sequence"/>
</dbReference>
<evidence type="ECO:0000256" key="1">
    <source>
        <dbReference type="SAM" id="Phobius"/>
    </source>
</evidence>
<keyword evidence="1" id="KW-0472">Membrane</keyword>
<gene>
    <name evidence="2" type="ORF">ACFQ2E_07500</name>
</gene>
<keyword evidence="3" id="KW-1185">Reference proteome</keyword>
<dbReference type="EMBL" id="JBHTLJ010000002">
    <property type="protein sequence ID" value="MFD1162257.1"/>
    <property type="molecule type" value="Genomic_DNA"/>
</dbReference>
<evidence type="ECO:0000313" key="3">
    <source>
        <dbReference type="Proteomes" id="UP001597163"/>
    </source>
</evidence>